<keyword evidence="1" id="KW-0195">Cyclin</keyword>
<feature type="domain" description="Cyclin-like" evidence="2">
    <location>
        <begin position="156"/>
        <end position="242"/>
    </location>
</feature>
<evidence type="ECO:0000259" key="2">
    <source>
        <dbReference type="SMART" id="SM00385"/>
    </source>
</evidence>
<dbReference type="SMART" id="SM00385">
    <property type="entry name" value="CYCLIN"/>
    <property type="match status" value="2"/>
</dbReference>
<dbReference type="InterPro" id="IPR013763">
    <property type="entry name" value="Cyclin-like_dom"/>
</dbReference>
<reference evidence="3" key="1">
    <citation type="submission" date="2020-01" db="EMBL/GenBank/DDBJ databases">
        <title>Genome Sequencing of Three Apophysomyces-Like Fungal Strains Confirms a Novel Fungal Genus in the Mucoromycota with divergent Burkholderia-like Endosymbiotic Bacteria.</title>
        <authorList>
            <person name="Stajich J.E."/>
            <person name="Macias A.M."/>
            <person name="Carter-House D."/>
            <person name="Lovett B."/>
            <person name="Kasson L.R."/>
            <person name="Berry K."/>
            <person name="Grigoriev I."/>
            <person name="Chang Y."/>
            <person name="Spatafora J."/>
            <person name="Kasson M.T."/>
        </authorList>
    </citation>
    <scope>NUCLEOTIDE SEQUENCE</scope>
    <source>
        <strain evidence="3">NRRL A-21654</strain>
    </source>
</reference>
<dbReference type="GO" id="GO:0016538">
    <property type="term" value="F:cyclin-dependent protein serine/threonine kinase regulator activity"/>
    <property type="evidence" value="ECO:0007669"/>
    <property type="project" value="InterPro"/>
</dbReference>
<evidence type="ECO:0000313" key="4">
    <source>
        <dbReference type="Proteomes" id="UP000605846"/>
    </source>
</evidence>
<dbReference type="OrthoDB" id="10264655at2759"/>
<dbReference type="Pfam" id="PF00134">
    <property type="entry name" value="Cyclin_N"/>
    <property type="match status" value="1"/>
</dbReference>
<dbReference type="SUPFAM" id="SSF47954">
    <property type="entry name" value="Cyclin-like"/>
    <property type="match status" value="2"/>
</dbReference>
<dbReference type="GO" id="GO:0006357">
    <property type="term" value="P:regulation of transcription by RNA polymerase II"/>
    <property type="evidence" value="ECO:0007669"/>
    <property type="project" value="InterPro"/>
</dbReference>
<comment type="caution">
    <text evidence="3">The sequence shown here is derived from an EMBL/GenBank/DDBJ whole genome shotgun (WGS) entry which is preliminary data.</text>
</comment>
<accession>A0A8H7EL45</accession>
<dbReference type="EMBL" id="JABAYA010000204">
    <property type="protein sequence ID" value="KAF7722271.1"/>
    <property type="molecule type" value="Genomic_DNA"/>
</dbReference>
<proteinExistence type="inferred from homology"/>
<organism evidence="3 4">
    <name type="scientific">Apophysomyces ossiformis</name>
    <dbReference type="NCBI Taxonomy" id="679940"/>
    <lineage>
        <taxon>Eukaryota</taxon>
        <taxon>Fungi</taxon>
        <taxon>Fungi incertae sedis</taxon>
        <taxon>Mucoromycota</taxon>
        <taxon>Mucoromycotina</taxon>
        <taxon>Mucoromycetes</taxon>
        <taxon>Mucorales</taxon>
        <taxon>Mucorineae</taxon>
        <taxon>Mucoraceae</taxon>
        <taxon>Apophysomyces</taxon>
    </lineage>
</organism>
<dbReference type="Gene3D" id="1.10.472.10">
    <property type="entry name" value="Cyclin-like"/>
    <property type="match status" value="2"/>
</dbReference>
<comment type="similarity">
    <text evidence="1">Belongs to the cyclin family.</text>
</comment>
<feature type="domain" description="Cyclin-like" evidence="2">
    <location>
        <begin position="40"/>
        <end position="143"/>
    </location>
</feature>
<dbReference type="AlphaFoldDB" id="A0A8H7EL45"/>
<evidence type="ECO:0000256" key="1">
    <source>
        <dbReference type="RuleBase" id="RU000383"/>
    </source>
</evidence>
<dbReference type="PIRSF" id="PIRSF036580">
    <property type="entry name" value="Cyclin_L"/>
    <property type="match status" value="1"/>
</dbReference>
<keyword evidence="4" id="KW-1185">Reference proteome</keyword>
<dbReference type="InterPro" id="IPR043198">
    <property type="entry name" value="Cyclin/Ssn8"/>
</dbReference>
<evidence type="ECO:0000313" key="3">
    <source>
        <dbReference type="EMBL" id="KAF7722271.1"/>
    </source>
</evidence>
<dbReference type="InterPro" id="IPR036915">
    <property type="entry name" value="Cyclin-like_sf"/>
</dbReference>
<gene>
    <name evidence="3" type="ORF">EC973_003491</name>
</gene>
<dbReference type="PANTHER" id="PTHR10026">
    <property type="entry name" value="CYCLIN"/>
    <property type="match status" value="1"/>
</dbReference>
<protein>
    <recommendedName>
        <fullName evidence="2">Cyclin-like domain-containing protein</fullName>
    </recommendedName>
</protein>
<sequence>MSRVSLKNPLASLEQLENTPSRRDGISEELEEDLRCFGSELIQSAGILLKLQVVMASAQVLFQRFFYMASLKSFGIVEIGMGALFLASKVEESAARMTYLVTVYDYLLRHARDQSTYPPLDSFSQRAYDMKNELIAAEMHILKQLGFNVHVQLPYGLMINYLRILDLEDHEKVAGRAWNYLNDGLRTNIYATHPPNTIACAAIWLACRDEQIKLPITPGNAWWLLFDADEVDFKNAAGQIRRLYYRNLDRKRLPLYANEMDTWLSR</sequence>
<dbReference type="Proteomes" id="UP000605846">
    <property type="component" value="Unassembled WGS sequence"/>
</dbReference>
<name>A0A8H7EL45_9FUNG</name>
<dbReference type="InterPro" id="IPR006671">
    <property type="entry name" value="Cyclin_N"/>
</dbReference>